<comment type="function">
    <text evidence="7">Allows the formation of correctly charged Asn-tRNA(Asn) or Gln-tRNA(Gln) through the transamidation of misacylated Asp-tRNA(Asn) or Glu-tRNA(Gln) in organisms which lack either or both of asparaginyl-tRNA or glutaminyl-tRNA synthetases. The reaction takes place in the presence of glutamine and ATP through an activated phospho-Asp-tRNA(Asn) or phospho-Glu-tRNA(Gln).</text>
</comment>
<organism evidence="11">
    <name type="scientific">hydrothermal vent metagenome</name>
    <dbReference type="NCBI Taxonomy" id="652676"/>
    <lineage>
        <taxon>unclassified sequences</taxon>
        <taxon>metagenomes</taxon>
        <taxon>ecological metagenomes</taxon>
    </lineage>
</organism>
<dbReference type="InterPro" id="IPR018027">
    <property type="entry name" value="Asn/Gln_amidotransferase"/>
</dbReference>
<dbReference type="FunFam" id="1.10.10.410:FF:000001">
    <property type="entry name" value="Aspartyl/glutamyl-tRNA(Asn/Gln) amidotransferase subunit B"/>
    <property type="match status" value="1"/>
</dbReference>
<dbReference type="GO" id="GO:0070681">
    <property type="term" value="P:glutaminyl-tRNAGln biosynthesis via transamidation"/>
    <property type="evidence" value="ECO:0007669"/>
    <property type="project" value="TreeGrafter"/>
</dbReference>
<dbReference type="InterPro" id="IPR014746">
    <property type="entry name" value="Gln_synth/guanido_kin_cat_dom"/>
</dbReference>
<proteinExistence type="inferred from homology"/>
<dbReference type="SMART" id="SM00845">
    <property type="entry name" value="GatB_Yqey"/>
    <property type="match status" value="1"/>
</dbReference>
<comment type="subunit">
    <text evidence="2">Heterotrimer of A, B and C subunits.</text>
</comment>
<evidence type="ECO:0000256" key="9">
    <source>
        <dbReference type="ARBA" id="ARBA00047913"/>
    </source>
</evidence>
<dbReference type="Pfam" id="PF02934">
    <property type="entry name" value="GatB_N"/>
    <property type="match status" value="1"/>
</dbReference>
<dbReference type="EC" id="6.3.5.6" evidence="11"/>
<comment type="catalytic activity">
    <reaction evidence="8">
        <text>L-aspartyl-tRNA(Asn) + L-glutamine + ATP + H2O = L-asparaginyl-tRNA(Asn) + L-glutamate + ADP + phosphate + 2 H(+)</text>
        <dbReference type="Rhea" id="RHEA:14513"/>
        <dbReference type="Rhea" id="RHEA-COMP:9674"/>
        <dbReference type="Rhea" id="RHEA-COMP:9677"/>
        <dbReference type="ChEBI" id="CHEBI:15377"/>
        <dbReference type="ChEBI" id="CHEBI:15378"/>
        <dbReference type="ChEBI" id="CHEBI:29985"/>
        <dbReference type="ChEBI" id="CHEBI:30616"/>
        <dbReference type="ChEBI" id="CHEBI:43474"/>
        <dbReference type="ChEBI" id="CHEBI:58359"/>
        <dbReference type="ChEBI" id="CHEBI:78515"/>
        <dbReference type="ChEBI" id="CHEBI:78516"/>
        <dbReference type="ChEBI" id="CHEBI:456216"/>
    </reaction>
</comment>
<dbReference type="Gene3D" id="1.10.150.380">
    <property type="entry name" value="GatB domain, N-terminal subdomain"/>
    <property type="match status" value="1"/>
</dbReference>
<dbReference type="EC" id="6.3.5.7" evidence="11"/>
<dbReference type="InterPro" id="IPR042114">
    <property type="entry name" value="GatB_C_1"/>
</dbReference>
<dbReference type="InterPro" id="IPR004413">
    <property type="entry name" value="GatB"/>
</dbReference>
<evidence type="ECO:0000256" key="5">
    <source>
        <dbReference type="ARBA" id="ARBA00022840"/>
    </source>
</evidence>
<keyword evidence="11" id="KW-0808">Transferase</keyword>
<evidence type="ECO:0000256" key="6">
    <source>
        <dbReference type="ARBA" id="ARBA00022917"/>
    </source>
</evidence>
<dbReference type="SUPFAM" id="SSF55931">
    <property type="entry name" value="Glutamine synthetase/guanido kinase"/>
    <property type="match status" value="1"/>
</dbReference>
<dbReference type="InterPro" id="IPR023168">
    <property type="entry name" value="GatB_Yqey_C_2"/>
</dbReference>
<gene>
    <name evidence="11" type="ORF">MNB_ARC-1_279</name>
</gene>
<dbReference type="NCBIfam" id="TIGR00133">
    <property type="entry name" value="gatB"/>
    <property type="match status" value="1"/>
</dbReference>
<dbReference type="Gene3D" id="1.10.10.410">
    <property type="match status" value="1"/>
</dbReference>
<keyword evidence="6" id="KW-0648">Protein biosynthesis</keyword>
<keyword evidence="4" id="KW-0547">Nucleotide-binding</keyword>
<dbReference type="GO" id="GO:0006412">
    <property type="term" value="P:translation"/>
    <property type="evidence" value="ECO:0007669"/>
    <property type="project" value="UniProtKB-KW"/>
</dbReference>
<keyword evidence="5" id="KW-0067">ATP-binding</keyword>
<reference evidence="11" key="1">
    <citation type="submission" date="2018-10" db="EMBL/GenBank/DDBJ databases">
        <authorList>
            <person name="Aoki K."/>
        </authorList>
    </citation>
    <scope>NUCLEOTIDE SEQUENCE</scope>
</reference>
<dbReference type="PROSITE" id="PS01234">
    <property type="entry name" value="GATB"/>
    <property type="match status" value="1"/>
</dbReference>
<keyword evidence="3 11" id="KW-0436">Ligase</keyword>
<dbReference type="GO" id="GO:0050567">
    <property type="term" value="F:glutaminyl-tRNA synthase (glutamine-hydrolyzing) activity"/>
    <property type="evidence" value="ECO:0007669"/>
    <property type="project" value="UniProtKB-EC"/>
</dbReference>
<name>A0A3B1E8Z1_9ZZZZ</name>
<dbReference type="EMBL" id="UOYO01000010">
    <property type="protein sequence ID" value="VAY86361.1"/>
    <property type="molecule type" value="Genomic_DNA"/>
</dbReference>
<feature type="domain" description="Asn/Gln amidotransferase" evidence="10">
    <location>
        <begin position="327"/>
        <end position="480"/>
    </location>
</feature>
<dbReference type="GO" id="GO:0005524">
    <property type="term" value="F:ATP binding"/>
    <property type="evidence" value="ECO:0007669"/>
    <property type="project" value="UniProtKB-KW"/>
</dbReference>
<dbReference type="InterPro" id="IPR017958">
    <property type="entry name" value="Gln-tRNA_amidoTrfase_suB_CS"/>
</dbReference>
<dbReference type="InterPro" id="IPR006075">
    <property type="entry name" value="Asn/Gln-tRNA_Trfase_suB/E_cat"/>
</dbReference>
<dbReference type="InterPro" id="IPR017959">
    <property type="entry name" value="Asn/Gln-tRNA_amidoTrfase_suB/E"/>
</dbReference>
<evidence type="ECO:0000256" key="4">
    <source>
        <dbReference type="ARBA" id="ARBA00022741"/>
    </source>
</evidence>
<evidence type="ECO:0000256" key="1">
    <source>
        <dbReference type="ARBA" id="ARBA00005306"/>
    </source>
</evidence>
<dbReference type="HAMAP" id="MF_00121">
    <property type="entry name" value="GatB"/>
    <property type="match status" value="1"/>
</dbReference>
<dbReference type="InterPro" id="IPR003789">
    <property type="entry name" value="Asn/Gln_tRNA_amidoTrase-B-like"/>
</dbReference>
<comment type="catalytic activity">
    <reaction evidence="9">
        <text>L-glutamyl-tRNA(Gln) + L-glutamine + ATP + H2O = L-glutaminyl-tRNA(Gln) + L-glutamate + ADP + phosphate + H(+)</text>
        <dbReference type="Rhea" id="RHEA:17521"/>
        <dbReference type="Rhea" id="RHEA-COMP:9681"/>
        <dbReference type="Rhea" id="RHEA-COMP:9684"/>
        <dbReference type="ChEBI" id="CHEBI:15377"/>
        <dbReference type="ChEBI" id="CHEBI:15378"/>
        <dbReference type="ChEBI" id="CHEBI:29985"/>
        <dbReference type="ChEBI" id="CHEBI:30616"/>
        <dbReference type="ChEBI" id="CHEBI:43474"/>
        <dbReference type="ChEBI" id="CHEBI:58359"/>
        <dbReference type="ChEBI" id="CHEBI:78520"/>
        <dbReference type="ChEBI" id="CHEBI:78521"/>
        <dbReference type="ChEBI" id="CHEBI:456216"/>
    </reaction>
</comment>
<dbReference type="GO" id="GO:0050566">
    <property type="term" value="F:asparaginyl-tRNA synthase (glutamine-hydrolyzing) activity"/>
    <property type="evidence" value="ECO:0007669"/>
    <property type="project" value="UniProtKB-EC"/>
</dbReference>
<accession>A0A3B1E8Z1</accession>
<evidence type="ECO:0000256" key="2">
    <source>
        <dbReference type="ARBA" id="ARBA00011123"/>
    </source>
</evidence>
<sequence length="481" mass="54060">MFEVVIGLEVHIQLNTKTKLFCSCDTSFGDKANTHVCPVCIGLPGALPVLNKDAVKKSIALGTALNSTINKISSFERKNYFYPDLPSGYQISQFEIPVVEGGALSVQYEDGTDKTFNITRAHLETDAGKNIHENDNSLVDLNRAGTPLLEIVSEPELRSSTDAVLYLKKLHSIVRYLDISDASMQEGSFRCDANVSIRPKGDTKLYTRVEIKNLNSFKFIQKAIEYEVIRQSEAWEDGDYEEKIVQETRLYDSVKNETRSMRGKEEAADYRYFPDPDLLPVFIDDKMIEKYSKIPELPDAKKQRFIKDYGLTKYDATLLTSNIDMVKFFEQMLESTAKNGKQISGKNAVNWLSVELQGRLKGEVNITNSPVDAIMLGQIVQKIEDSTISGKGAKDLLDYVMQNNTISIDEAIDKLNIKQVSDDGAILEIIQNVLDSNTQKVDEYKNGKEKLFGFFVGQVMKLSKGSANPQKVNELLKNKLH</sequence>
<evidence type="ECO:0000256" key="7">
    <source>
        <dbReference type="ARBA" id="ARBA00024799"/>
    </source>
</evidence>
<protein>
    <submittedName>
        <fullName evidence="11">Aspartyl-tRNA(Asn) amidotransferase subunit B @ Glutamyl-tRNA(Gln) amidotransferase subunit B</fullName>
        <ecNumber evidence="11">6.3.5.6</ecNumber>
        <ecNumber evidence="11">6.3.5.7</ecNumber>
    </submittedName>
</protein>
<evidence type="ECO:0000313" key="11">
    <source>
        <dbReference type="EMBL" id="VAY86361.1"/>
    </source>
</evidence>
<evidence type="ECO:0000259" key="10">
    <source>
        <dbReference type="SMART" id="SM00845"/>
    </source>
</evidence>
<dbReference type="SUPFAM" id="SSF89095">
    <property type="entry name" value="GatB/YqeY motif"/>
    <property type="match status" value="1"/>
</dbReference>
<comment type="similarity">
    <text evidence="1">Belongs to the GatB/GatE family. GatB subfamily.</text>
</comment>
<dbReference type="PANTHER" id="PTHR11659:SF0">
    <property type="entry name" value="GLUTAMYL-TRNA(GLN) AMIDOTRANSFERASE SUBUNIT B, MITOCHONDRIAL"/>
    <property type="match status" value="1"/>
</dbReference>
<evidence type="ECO:0000256" key="8">
    <source>
        <dbReference type="ARBA" id="ARBA00047380"/>
    </source>
</evidence>
<dbReference type="NCBIfam" id="NF004012">
    <property type="entry name" value="PRK05477.1-2"/>
    <property type="match status" value="1"/>
</dbReference>
<dbReference type="Pfam" id="PF02637">
    <property type="entry name" value="GatB_Yqey"/>
    <property type="match status" value="1"/>
</dbReference>
<dbReference type="NCBIfam" id="NF004014">
    <property type="entry name" value="PRK05477.1-4"/>
    <property type="match status" value="1"/>
</dbReference>
<dbReference type="AlphaFoldDB" id="A0A3B1E8Z1"/>
<dbReference type="PANTHER" id="PTHR11659">
    <property type="entry name" value="GLUTAMYL-TRNA GLN AMIDOTRANSFERASE SUBUNIT B MITOCHONDRIAL AND PROKARYOTIC PET112-RELATED"/>
    <property type="match status" value="1"/>
</dbReference>
<evidence type="ECO:0000256" key="3">
    <source>
        <dbReference type="ARBA" id="ARBA00022598"/>
    </source>
</evidence>
<dbReference type="GO" id="GO:0016740">
    <property type="term" value="F:transferase activity"/>
    <property type="evidence" value="ECO:0007669"/>
    <property type="project" value="UniProtKB-KW"/>
</dbReference>